<reference evidence="2" key="1">
    <citation type="journal article" date="2014" name="Int. J. Syst. Evol. Microbiol.">
        <title>Complete genome sequence of Corynebacterium casei LMG S-19264T (=DSM 44701T), isolated from a smear-ripened cheese.</title>
        <authorList>
            <consortium name="US DOE Joint Genome Institute (JGI-PGF)"/>
            <person name="Walter F."/>
            <person name="Albersmeier A."/>
            <person name="Kalinowski J."/>
            <person name="Ruckert C."/>
        </authorList>
    </citation>
    <scope>NUCLEOTIDE SEQUENCE</scope>
    <source>
        <strain evidence="2">CCM 7664</strain>
    </source>
</reference>
<keyword evidence="3" id="KW-1185">Reference proteome</keyword>
<comment type="caution">
    <text evidence="2">The sequence shown here is derived from an EMBL/GenBank/DDBJ whole genome shotgun (WGS) entry which is preliminary data.</text>
</comment>
<gene>
    <name evidence="2" type="ORF">GCM10011430_12230</name>
</gene>
<sequence length="474" mass="50716">MQKRLAFMPASWSTFCGAALIAAAAAAPVNAQTQPAQWGSYQKPFAPTSPWNSRPVNPAFGDFVIPKSTYSPGVAGGEWSTGVFLAKQGDAPVTVSGLPNTQGLWDPDAGSNHDVTIPRWPADVQAATASDGHADIVDPVAGVVHSFWQLKKLNGKWVAAQYAWTPLNGRGWGDPAHYFQGSRAAGVPTSGGLIRKHEIDDGDTMYRHALAMSLTFTGLSPNPTYIYPATSADTSAATANTGRIPEGALMMLPPSYDTSKISSPALRKVAETLKTYGAYVVDRNGGTPFFIYVENGAKYDLHSGGWNTAVANDLDRIRAALRQVTSAQGWVDGNGQAFTLPKKFNLLSMRGPWQQYAGGPLGVFDTWQQAVVFPASATRVTQVNYSSRGMNRITWSLPQTGKTYRVSAITTGGAKLKLQVRDPSGLPLHFDSGELANGESKTFAWPANNAIVTVWAISGVNQPSTVRGELLLQE</sequence>
<evidence type="ECO:0008006" key="4">
    <source>
        <dbReference type="Google" id="ProtNLM"/>
    </source>
</evidence>
<organism evidence="2 3">
    <name type="scientific">Oxalicibacterium solurbis</name>
    <dbReference type="NCBI Taxonomy" id="69280"/>
    <lineage>
        <taxon>Bacteria</taxon>
        <taxon>Pseudomonadati</taxon>
        <taxon>Pseudomonadota</taxon>
        <taxon>Betaproteobacteria</taxon>
        <taxon>Burkholderiales</taxon>
        <taxon>Oxalobacteraceae</taxon>
        <taxon>Oxalicibacterium</taxon>
    </lineage>
</organism>
<dbReference type="Proteomes" id="UP000627205">
    <property type="component" value="Unassembled WGS sequence"/>
</dbReference>
<accession>A0A8J3F5G9</accession>
<dbReference type="RefSeq" id="WP_229723992.1">
    <property type="nucleotide sequence ID" value="NZ_BMDP01000002.1"/>
</dbReference>
<protein>
    <recommendedName>
        <fullName evidence="4">Atrophin-1 multi-domain protein</fullName>
    </recommendedName>
</protein>
<proteinExistence type="predicted"/>
<name>A0A8J3F5G9_9BURK</name>
<feature type="chain" id="PRO_5035217369" description="Atrophin-1 multi-domain protein" evidence="1">
    <location>
        <begin position="32"/>
        <end position="474"/>
    </location>
</feature>
<dbReference type="EMBL" id="BMDP01000002">
    <property type="protein sequence ID" value="GGI54049.1"/>
    <property type="molecule type" value="Genomic_DNA"/>
</dbReference>
<evidence type="ECO:0000313" key="2">
    <source>
        <dbReference type="EMBL" id="GGI54049.1"/>
    </source>
</evidence>
<dbReference type="AlphaFoldDB" id="A0A8J3F5G9"/>
<keyword evidence="1" id="KW-0732">Signal</keyword>
<reference evidence="2" key="2">
    <citation type="submission" date="2020-09" db="EMBL/GenBank/DDBJ databases">
        <authorList>
            <person name="Sun Q."/>
            <person name="Sedlacek I."/>
        </authorList>
    </citation>
    <scope>NUCLEOTIDE SEQUENCE</scope>
    <source>
        <strain evidence="2">CCM 7664</strain>
    </source>
</reference>
<evidence type="ECO:0000313" key="3">
    <source>
        <dbReference type="Proteomes" id="UP000627205"/>
    </source>
</evidence>
<evidence type="ECO:0000256" key="1">
    <source>
        <dbReference type="SAM" id="SignalP"/>
    </source>
</evidence>
<feature type="signal peptide" evidence="1">
    <location>
        <begin position="1"/>
        <end position="31"/>
    </location>
</feature>